<reference evidence="3" key="1">
    <citation type="journal article" date="2017" name="Genome Biol.">
        <title>Comparative genomics reveals high biological diversity and specific adaptations in the industrially and medically important fungal genus Aspergillus.</title>
        <authorList>
            <person name="de Vries R.P."/>
            <person name="Riley R."/>
            <person name="Wiebenga A."/>
            <person name="Aguilar-Osorio G."/>
            <person name="Amillis S."/>
            <person name="Uchima C.A."/>
            <person name="Anderluh G."/>
            <person name="Asadollahi M."/>
            <person name="Askin M."/>
            <person name="Barry K."/>
            <person name="Battaglia E."/>
            <person name="Bayram O."/>
            <person name="Benocci T."/>
            <person name="Braus-Stromeyer S.A."/>
            <person name="Caldana C."/>
            <person name="Canovas D."/>
            <person name="Cerqueira G.C."/>
            <person name="Chen F."/>
            <person name="Chen W."/>
            <person name="Choi C."/>
            <person name="Clum A."/>
            <person name="Dos Santos R.A."/>
            <person name="Damasio A.R."/>
            <person name="Diallinas G."/>
            <person name="Emri T."/>
            <person name="Fekete E."/>
            <person name="Flipphi M."/>
            <person name="Freyberg S."/>
            <person name="Gallo A."/>
            <person name="Gournas C."/>
            <person name="Habgood R."/>
            <person name="Hainaut M."/>
            <person name="Harispe M.L."/>
            <person name="Henrissat B."/>
            <person name="Hilden K.S."/>
            <person name="Hope R."/>
            <person name="Hossain A."/>
            <person name="Karabika E."/>
            <person name="Karaffa L."/>
            <person name="Karanyi Z."/>
            <person name="Krasevec N."/>
            <person name="Kuo A."/>
            <person name="Kusch H."/>
            <person name="LaButti K."/>
            <person name="Lagendijk E.L."/>
            <person name="Lapidus A."/>
            <person name="Levasseur A."/>
            <person name="Lindquist E."/>
            <person name="Lipzen A."/>
            <person name="Logrieco A.F."/>
            <person name="MacCabe A."/>
            <person name="Maekelae M.R."/>
            <person name="Malavazi I."/>
            <person name="Melin P."/>
            <person name="Meyer V."/>
            <person name="Mielnichuk N."/>
            <person name="Miskei M."/>
            <person name="Molnar A.P."/>
            <person name="Mule G."/>
            <person name="Ngan C.Y."/>
            <person name="Orejas M."/>
            <person name="Orosz E."/>
            <person name="Ouedraogo J.P."/>
            <person name="Overkamp K.M."/>
            <person name="Park H.-S."/>
            <person name="Perrone G."/>
            <person name="Piumi F."/>
            <person name="Punt P.J."/>
            <person name="Ram A.F."/>
            <person name="Ramon A."/>
            <person name="Rauscher S."/>
            <person name="Record E."/>
            <person name="Riano-Pachon D.M."/>
            <person name="Robert V."/>
            <person name="Roehrig J."/>
            <person name="Ruller R."/>
            <person name="Salamov A."/>
            <person name="Salih N.S."/>
            <person name="Samson R.A."/>
            <person name="Sandor E."/>
            <person name="Sanguinetti M."/>
            <person name="Schuetze T."/>
            <person name="Sepcic K."/>
            <person name="Shelest E."/>
            <person name="Sherlock G."/>
            <person name="Sophianopoulou V."/>
            <person name="Squina F.M."/>
            <person name="Sun H."/>
            <person name="Susca A."/>
            <person name="Todd R.B."/>
            <person name="Tsang A."/>
            <person name="Unkles S.E."/>
            <person name="van de Wiele N."/>
            <person name="van Rossen-Uffink D."/>
            <person name="Oliveira J.V."/>
            <person name="Vesth T.C."/>
            <person name="Visser J."/>
            <person name="Yu J.-H."/>
            <person name="Zhou M."/>
            <person name="Andersen M.R."/>
            <person name="Archer D.B."/>
            <person name="Baker S.E."/>
            <person name="Benoit I."/>
            <person name="Brakhage A.A."/>
            <person name="Braus G.H."/>
            <person name="Fischer R."/>
            <person name="Frisvad J.C."/>
            <person name="Goldman G.H."/>
            <person name="Houbraken J."/>
            <person name="Oakley B."/>
            <person name="Pocsi I."/>
            <person name="Scazzocchio C."/>
            <person name="Seiboth B."/>
            <person name="vanKuyk P.A."/>
            <person name="Wortman J."/>
            <person name="Dyer P.S."/>
            <person name="Grigoriev I.V."/>
        </authorList>
    </citation>
    <scope>NUCLEOTIDE SEQUENCE [LARGE SCALE GENOMIC DNA]</scope>
    <source>
        <strain evidence="3">CBS 516.65</strain>
    </source>
</reference>
<dbReference type="GeneID" id="34463769"/>
<dbReference type="AlphaFoldDB" id="A0A1L9V9D6"/>
<dbReference type="EMBL" id="KV878910">
    <property type="protein sequence ID" value="OJJ80503.1"/>
    <property type="molecule type" value="Genomic_DNA"/>
</dbReference>
<gene>
    <name evidence="2" type="ORF">ASPGLDRAFT_51334</name>
</gene>
<accession>A0A1L9V9D6</accession>
<keyword evidence="1" id="KW-1133">Transmembrane helix</keyword>
<feature type="transmembrane region" description="Helical" evidence="1">
    <location>
        <begin position="29"/>
        <end position="51"/>
    </location>
</feature>
<dbReference type="Proteomes" id="UP000184300">
    <property type="component" value="Unassembled WGS sequence"/>
</dbReference>
<keyword evidence="1" id="KW-0472">Membrane</keyword>
<organism evidence="2 3">
    <name type="scientific">Aspergillus glaucus CBS 516.65</name>
    <dbReference type="NCBI Taxonomy" id="1160497"/>
    <lineage>
        <taxon>Eukaryota</taxon>
        <taxon>Fungi</taxon>
        <taxon>Dikarya</taxon>
        <taxon>Ascomycota</taxon>
        <taxon>Pezizomycotina</taxon>
        <taxon>Eurotiomycetes</taxon>
        <taxon>Eurotiomycetidae</taxon>
        <taxon>Eurotiales</taxon>
        <taxon>Aspergillaceae</taxon>
        <taxon>Aspergillus</taxon>
        <taxon>Aspergillus subgen. Aspergillus</taxon>
    </lineage>
</organism>
<evidence type="ECO:0000256" key="1">
    <source>
        <dbReference type="SAM" id="Phobius"/>
    </source>
</evidence>
<keyword evidence="1" id="KW-0812">Transmembrane</keyword>
<protein>
    <submittedName>
        <fullName evidence="2">Uncharacterized protein</fullName>
    </submittedName>
</protein>
<dbReference type="VEuPathDB" id="FungiDB:ASPGLDRAFT_51334"/>
<evidence type="ECO:0000313" key="2">
    <source>
        <dbReference type="EMBL" id="OJJ80503.1"/>
    </source>
</evidence>
<evidence type="ECO:0000313" key="3">
    <source>
        <dbReference type="Proteomes" id="UP000184300"/>
    </source>
</evidence>
<keyword evidence="3" id="KW-1185">Reference proteome</keyword>
<sequence length="65" mass="7092">MAVHRCRNTNVTPNAAGFPSAATFSHSSFSLLSFLLSSFVFPGPPLFLYTLKPSNSPLFHSILYS</sequence>
<proteinExistence type="predicted"/>
<name>A0A1L9V9D6_ASPGL</name>
<dbReference type="RefSeq" id="XP_022397201.1">
    <property type="nucleotide sequence ID" value="XM_022547508.1"/>
</dbReference>